<evidence type="ECO:0000256" key="1">
    <source>
        <dbReference type="ARBA" id="ARBA00004370"/>
    </source>
</evidence>
<feature type="short sequence motif" description="GXSXG" evidence="9">
    <location>
        <begin position="803"/>
        <end position="807"/>
    </location>
</feature>
<dbReference type="InterPro" id="IPR002641">
    <property type="entry name" value="PNPLA_dom"/>
</dbReference>
<dbReference type="GO" id="GO:0046470">
    <property type="term" value="P:phosphatidylcholine metabolic process"/>
    <property type="evidence" value="ECO:0007669"/>
    <property type="project" value="InterPro"/>
</dbReference>
<dbReference type="InterPro" id="IPR018490">
    <property type="entry name" value="cNMP-bd_dom_sf"/>
</dbReference>
<evidence type="ECO:0000256" key="5">
    <source>
        <dbReference type="ARBA" id="ARBA00022963"/>
    </source>
</evidence>
<feature type="active site" description="Proton acceptor" evidence="9">
    <location>
        <position position="926"/>
    </location>
</feature>
<dbReference type="GO" id="GO:0016042">
    <property type="term" value="P:lipid catabolic process"/>
    <property type="evidence" value="ECO:0007669"/>
    <property type="project" value="UniProtKB-UniRule"/>
</dbReference>
<dbReference type="InterPro" id="IPR000595">
    <property type="entry name" value="cNMP-bd_dom"/>
</dbReference>
<name>A0AAE9ITL3_CAEBR</name>
<feature type="domain" description="Cyclic nucleotide-binding" evidence="11">
    <location>
        <begin position="153"/>
        <end position="241"/>
    </location>
</feature>
<evidence type="ECO:0000256" key="9">
    <source>
        <dbReference type="PROSITE-ProRule" id="PRU01161"/>
    </source>
</evidence>
<feature type="region of interest" description="Disordered" evidence="10">
    <location>
        <begin position="53"/>
        <end position="74"/>
    </location>
</feature>
<feature type="domain" description="Cyclic nucleotide-binding" evidence="11">
    <location>
        <begin position="454"/>
        <end position="513"/>
    </location>
</feature>
<dbReference type="CDD" id="cd00038">
    <property type="entry name" value="CAP_ED"/>
    <property type="match status" value="2"/>
</dbReference>
<evidence type="ECO:0000256" key="6">
    <source>
        <dbReference type="ARBA" id="ARBA00022989"/>
    </source>
</evidence>
<dbReference type="InterPro" id="IPR050301">
    <property type="entry name" value="NTE"/>
</dbReference>
<dbReference type="PANTHER" id="PTHR14226">
    <property type="entry name" value="NEUROPATHY TARGET ESTERASE/SWISS CHEESE D.MELANOGASTER"/>
    <property type="match status" value="1"/>
</dbReference>
<evidence type="ECO:0000256" key="7">
    <source>
        <dbReference type="ARBA" id="ARBA00023098"/>
    </source>
</evidence>
<evidence type="ECO:0000256" key="2">
    <source>
        <dbReference type="ARBA" id="ARBA00006636"/>
    </source>
</evidence>
<dbReference type="EMBL" id="CP090892">
    <property type="protein sequence ID" value="ULU04461.1"/>
    <property type="molecule type" value="Genomic_DNA"/>
</dbReference>
<evidence type="ECO:0008006" key="15">
    <source>
        <dbReference type="Google" id="ProtNLM"/>
    </source>
</evidence>
<dbReference type="PROSITE" id="PS51635">
    <property type="entry name" value="PNPLA"/>
    <property type="match status" value="1"/>
</dbReference>
<dbReference type="InterPro" id="IPR014710">
    <property type="entry name" value="RmlC-like_jellyroll"/>
</dbReference>
<keyword evidence="3" id="KW-0812">Transmembrane</keyword>
<gene>
    <name evidence="13" type="ORF">L3Y34_017317</name>
</gene>
<dbReference type="FunFam" id="2.60.120.10:FF:000437">
    <property type="entry name" value="Uncharacterized NTE family protein M110.7"/>
    <property type="match status" value="1"/>
</dbReference>
<comment type="subcellular location">
    <subcellularLocation>
        <location evidence="1">Membrane</location>
    </subcellularLocation>
</comment>
<organism evidence="13 14">
    <name type="scientific">Caenorhabditis briggsae</name>
    <dbReference type="NCBI Taxonomy" id="6238"/>
    <lineage>
        <taxon>Eukaryota</taxon>
        <taxon>Metazoa</taxon>
        <taxon>Ecdysozoa</taxon>
        <taxon>Nematoda</taxon>
        <taxon>Chromadorea</taxon>
        <taxon>Rhabditida</taxon>
        <taxon>Rhabditina</taxon>
        <taxon>Rhabditomorpha</taxon>
        <taxon>Rhabditoidea</taxon>
        <taxon>Rhabditidae</taxon>
        <taxon>Peloderinae</taxon>
        <taxon>Caenorhabditis</taxon>
    </lineage>
</organism>
<sequence length="1099" mass="124896">MLHYLLSIALFIFENKLELFVSGLLAIVVYFLWPAQEEKDDVMNWKSVPNSPVHNSPETIVEPPIGKSPSSYSSPMKRGLWSLSKEDTTPDKVRGSWEKLTKQPPRELYEPADQEQVPSNIKPEIFFVLKALEGLELPRTWQLDPRDVDTLSIDSGNVLLAPGDPNDVIVVVISGELGIFTTVNSADKHYECNMKTLKSGESYFSQTSIIEILMNEQPKNKYIHLKALTNCRVAKYKLTSFYTCFLSSPQQWIRTIQVVMTRLQQCTLITCNMYLGIGGKCIDAKRVIPDPQKFQYFDQLTQEEQLNKGIEWMAEVMGIPEHAHKLNGKVKKFECQTGTVVTEENSFEIDMIFVAFGRLRLKRGSLELDDTGTSLAFDVHPGDILPSMQILTNEPAMCTAKAVEKTIYFKICREEYIQFLFEFPVIYLRLAFRALHFVSPFARVFDLAVSWHRIETGQALFRHGDKSDCMYIVMGGRLRAVDYTKIIEEYGRLDLIGITDMAEKRARRNTVMAVRFSHIVCIPDNLLSFVKIRYPQVGNKLLQLISKCWKTPSPEAMSHVETTKIQNLRTIAIVPASKRVPLTAFTCELYNHLSKHVKSLRLSSTVIGNYFEPEVIPKKADFGLMHWLNVQEIAYSLVLYQCDFNRTSWTRRCLRMADAILVVAIGNESRDQQVLADSLLSCNEKGVRQSKELVILWPENTPTPRGTADWLRESYYSGYHHLRAPNRVFSFPVKTQERKIVDYYESSVLCEINYQSDFSRLARILTGNAIGVVFGGGGARGAAHAGALKAIIEKKIPIDMVGGTSIGALFGSLYATTPDIRAVGRMKNFFTDRLRNNILDVLRDLTWAYCAILTGHRFNLCVQRMLDEVKIEDCWISFFCISTDLTTSSMRIHRSGLMWPVVRSSMSIAGYVPPICDPQDGHLLLDGAYVNNLPADIMKSLGASVVIAIDVGMSDENENLRNYGYSISGTWCLFKRWWPFGEELRVLNMSEIQNRLAYVCSANQMETVKNAPYCYYVKLPIESFGIFDFSKFDQAAQIGYDVTSQKMEEYFEDSMITRRKLLGCARNVGLTPQKSKNDNLLSFVNMPCLPRTFNDVKSD</sequence>
<evidence type="ECO:0000313" key="14">
    <source>
        <dbReference type="Proteomes" id="UP000827892"/>
    </source>
</evidence>
<keyword evidence="5 9" id="KW-0442">Lipid degradation</keyword>
<dbReference type="Proteomes" id="UP000827892">
    <property type="component" value="Chromosome II"/>
</dbReference>
<dbReference type="FunFam" id="3.40.1090.10:FF:000062">
    <property type="entry name" value="Uncharacterized NTE family protein M110.7"/>
    <property type="match status" value="1"/>
</dbReference>
<dbReference type="FunFam" id="2.60.120.10:FF:000336">
    <property type="entry name" value="Uncharacterized NTE family protein M110.7"/>
    <property type="match status" value="1"/>
</dbReference>
<evidence type="ECO:0000256" key="8">
    <source>
        <dbReference type="ARBA" id="ARBA00023136"/>
    </source>
</evidence>
<evidence type="ECO:0000313" key="13">
    <source>
        <dbReference type="EMBL" id="ULU04461.1"/>
    </source>
</evidence>
<feature type="domain" description="PNPLA" evidence="12">
    <location>
        <begin position="772"/>
        <end position="939"/>
    </location>
</feature>
<dbReference type="Pfam" id="PF00027">
    <property type="entry name" value="cNMP_binding"/>
    <property type="match status" value="1"/>
</dbReference>
<dbReference type="FunFam" id="3.40.1090.10:FF:000063">
    <property type="entry name" value="Uncharacterized NTE family protein M110.7"/>
    <property type="match status" value="1"/>
</dbReference>
<dbReference type="SUPFAM" id="SSF52151">
    <property type="entry name" value="FabD/lysophospholipase-like"/>
    <property type="match status" value="1"/>
</dbReference>
<dbReference type="Gene3D" id="2.60.120.10">
    <property type="entry name" value="Jelly Rolls"/>
    <property type="match status" value="3"/>
</dbReference>
<dbReference type="Pfam" id="PF24179">
    <property type="entry name" value="NTE_Ploop"/>
    <property type="match status" value="1"/>
</dbReference>
<dbReference type="GO" id="GO:0016020">
    <property type="term" value="C:membrane"/>
    <property type="evidence" value="ECO:0007669"/>
    <property type="project" value="UniProtKB-SubCell"/>
</dbReference>
<feature type="active site" description="Nucleophile" evidence="9">
    <location>
        <position position="805"/>
    </location>
</feature>
<dbReference type="Pfam" id="PF01734">
    <property type="entry name" value="Patatin"/>
    <property type="match status" value="1"/>
</dbReference>
<evidence type="ECO:0000256" key="3">
    <source>
        <dbReference type="ARBA" id="ARBA00022692"/>
    </source>
</evidence>
<evidence type="ECO:0000259" key="11">
    <source>
        <dbReference type="PROSITE" id="PS50042"/>
    </source>
</evidence>
<evidence type="ECO:0000256" key="10">
    <source>
        <dbReference type="SAM" id="MobiDB-lite"/>
    </source>
</evidence>
<dbReference type="InterPro" id="IPR001423">
    <property type="entry name" value="LysoPLipase_patatin_CS"/>
</dbReference>
<keyword evidence="7 9" id="KW-0443">Lipid metabolism</keyword>
<keyword evidence="6" id="KW-1133">Transmembrane helix</keyword>
<dbReference type="InterPro" id="IPR056556">
    <property type="entry name" value="NTE1_P-loop_dom"/>
</dbReference>
<dbReference type="PROSITE" id="PS50042">
    <property type="entry name" value="CNMP_BINDING_3"/>
    <property type="match status" value="2"/>
</dbReference>
<keyword evidence="8" id="KW-0472">Membrane</keyword>
<reference evidence="13 14" key="1">
    <citation type="submission" date="2022-05" db="EMBL/GenBank/DDBJ databases">
        <title>Chromosome-level reference genomes for two strains of Caenorhabditis briggsae: an improved platform for comparative genomics.</title>
        <authorList>
            <person name="Stevens L."/>
            <person name="Andersen E.C."/>
        </authorList>
    </citation>
    <scope>NUCLEOTIDE SEQUENCE [LARGE SCALE GENOMIC DNA]</scope>
    <source>
        <strain evidence="13">QX1410_ONT</strain>
        <tissue evidence="13">Whole-organism</tissue>
    </source>
</reference>
<evidence type="ECO:0000259" key="12">
    <source>
        <dbReference type="PROSITE" id="PS51635"/>
    </source>
</evidence>
<feature type="short sequence motif" description="GXGXXG" evidence="9">
    <location>
        <begin position="776"/>
        <end position="781"/>
    </location>
</feature>
<dbReference type="InterPro" id="IPR016035">
    <property type="entry name" value="Acyl_Trfase/lysoPLipase"/>
</dbReference>
<dbReference type="AlphaFoldDB" id="A0AAE9ITL3"/>
<keyword evidence="4 9" id="KW-0378">Hydrolase</keyword>
<feature type="short sequence motif" description="DGA/G" evidence="9">
    <location>
        <begin position="926"/>
        <end position="928"/>
    </location>
</feature>
<dbReference type="Gene3D" id="3.40.1090.10">
    <property type="entry name" value="Cytosolic phospholipase A2 catalytic domain"/>
    <property type="match status" value="2"/>
</dbReference>
<dbReference type="PANTHER" id="PTHR14226:SF21">
    <property type="entry name" value="PATATIN-LIKE PHOSPHOLIPASE DOMAIN-CONTAINING PROTEIN M110.7-RELATED"/>
    <property type="match status" value="1"/>
</dbReference>
<dbReference type="GO" id="GO:0004622">
    <property type="term" value="F:phosphatidylcholine lysophospholipase activity"/>
    <property type="evidence" value="ECO:0007669"/>
    <property type="project" value="InterPro"/>
</dbReference>
<evidence type="ECO:0000256" key="4">
    <source>
        <dbReference type="ARBA" id="ARBA00022801"/>
    </source>
</evidence>
<dbReference type="SUPFAM" id="SSF51206">
    <property type="entry name" value="cAMP-binding domain-like"/>
    <property type="match status" value="3"/>
</dbReference>
<comment type="similarity">
    <text evidence="2">Belongs to the NTE family.</text>
</comment>
<dbReference type="PROSITE" id="PS01237">
    <property type="entry name" value="UPF0028"/>
    <property type="match status" value="1"/>
</dbReference>
<protein>
    <recommendedName>
        <fullName evidence="15">Patatin-like phospholipase domain-containing protein 7</fullName>
    </recommendedName>
</protein>
<accession>A0AAE9ITL3</accession>
<proteinExistence type="inferred from homology"/>